<keyword evidence="3" id="KW-0732">Signal</keyword>
<evidence type="ECO:0000313" key="4">
    <source>
        <dbReference type="EMBL" id="RSY89604.1"/>
    </source>
</evidence>
<feature type="chain" id="PRO_5019094228" evidence="3">
    <location>
        <begin position="26"/>
        <end position="359"/>
    </location>
</feature>
<comment type="caution">
    <text evidence="4">The sequence shown here is derived from an EMBL/GenBank/DDBJ whole genome shotgun (WGS) entry which is preliminary data.</text>
</comment>
<evidence type="ECO:0000313" key="5">
    <source>
        <dbReference type="Proteomes" id="UP000287746"/>
    </source>
</evidence>
<reference evidence="4 5" key="1">
    <citation type="submission" date="2018-07" db="EMBL/GenBank/DDBJ databases">
        <title>Genomic and Epidemiologic Investigation of an Indolent Hospital Outbreak.</title>
        <authorList>
            <person name="Johnson R.C."/>
            <person name="Deming C."/>
            <person name="Conlan S."/>
            <person name="Zellmer C.J."/>
            <person name="Michelin A.V."/>
            <person name="Lee-Lin S."/>
            <person name="Thomas P.J."/>
            <person name="Park M."/>
            <person name="Weingarten R.A."/>
            <person name="Less J."/>
            <person name="Dekker J.P."/>
            <person name="Frank K.M."/>
            <person name="Musser K.A."/>
            <person name="Mcquiston J.R."/>
            <person name="Henderson D.K."/>
            <person name="Lau A.F."/>
            <person name="Palmore T.N."/>
            <person name="Segre J.A."/>
        </authorList>
    </citation>
    <scope>NUCLEOTIDE SEQUENCE [LARGE SCALE GENOMIC DNA]</scope>
    <source>
        <strain evidence="4 5">SK-CDC1_0717</strain>
    </source>
</reference>
<keyword evidence="2" id="KW-1133">Transmembrane helix</keyword>
<feature type="transmembrane region" description="Helical" evidence="2">
    <location>
        <begin position="95"/>
        <end position="114"/>
    </location>
</feature>
<dbReference type="AlphaFoldDB" id="A0A430G876"/>
<feature type="compositionally biased region" description="Basic and acidic residues" evidence="1">
    <location>
        <begin position="118"/>
        <end position="127"/>
    </location>
</feature>
<evidence type="ECO:0000256" key="2">
    <source>
        <dbReference type="SAM" id="Phobius"/>
    </source>
</evidence>
<feature type="compositionally biased region" description="Basic and acidic residues" evidence="1">
    <location>
        <begin position="264"/>
        <end position="292"/>
    </location>
</feature>
<evidence type="ECO:0000256" key="3">
    <source>
        <dbReference type="SAM" id="SignalP"/>
    </source>
</evidence>
<feature type="region of interest" description="Disordered" evidence="1">
    <location>
        <begin position="118"/>
        <end position="300"/>
    </location>
</feature>
<dbReference type="Proteomes" id="UP000287746">
    <property type="component" value="Unassembled WGS sequence"/>
</dbReference>
<sequence>MTKRMTKGIATLALMATVLTPIAVAAQENDLQGIRSSRGDSELQRRGYKLEKRSGDSQFWWNSRTDTCIRVNVWRGRYESISSASKSDCGKGGPSAGVVVGAAVAIGLIAALASKKDKGPDYKRGYDDGLNGNPYDRRGNDRYREGYQAGETEARKRPDPQRDPEFKRGYDDGLYGRAYDRRGNDRYREGYRVGQDEARRPDPQRDPEFKRGYDDGLYGRTYDRRGNDRYREGYRAGQDETRRPDPQRDPEYKRGYDDGLYGRAYDRRGNDRYREGYRAGQDEARRPDDRGSLRNVPQAARDACARRADEDLNARRGTSVPVSAREPNRSEWEIVVETGRERSRCTVDSRGYVRSLTAY</sequence>
<feature type="compositionally biased region" description="Basic and acidic residues" evidence="1">
    <location>
        <begin position="178"/>
        <end position="214"/>
    </location>
</feature>
<feature type="compositionally biased region" description="Basic and acidic residues" evidence="1">
    <location>
        <begin position="221"/>
        <end position="257"/>
    </location>
</feature>
<feature type="compositionally biased region" description="Basic and acidic residues" evidence="1">
    <location>
        <begin position="152"/>
        <end position="171"/>
    </location>
</feature>
<protein>
    <submittedName>
        <fullName evidence="4">Uncharacterized protein</fullName>
    </submittedName>
</protein>
<feature type="signal peptide" evidence="3">
    <location>
        <begin position="1"/>
        <end position="25"/>
    </location>
</feature>
<dbReference type="EMBL" id="QQYZ01000002">
    <property type="protein sequence ID" value="RSY89604.1"/>
    <property type="molecule type" value="Genomic_DNA"/>
</dbReference>
<accession>A0A430G876</accession>
<evidence type="ECO:0000256" key="1">
    <source>
        <dbReference type="SAM" id="MobiDB-lite"/>
    </source>
</evidence>
<organism evidence="4 5">
    <name type="scientific">Sphingomonas koreensis</name>
    <dbReference type="NCBI Taxonomy" id="93064"/>
    <lineage>
        <taxon>Bacteria</taxon>
        <taxon>Pseudomonadati</taxon>
        <taxon>Pseudomonadota</taxon>
        <taxon>Alphaproteobacteria</taxon>
        <taxon>Sphingomonadales</taxon>
        <taxon>Sphingomonadaceae</taxon>
        <taxon>Sphingomonas</taxon>
    </lineage>
</organism>
<keyword evidence="2" id="KW-0472">Membrane</keyword>
<name>A0A430G876_9SPHN</name>
<dbReference type="RefSeq" id="WP_126003515.1">
    <property type="nucleotide sequence ID" value="NZ_QQYZ01000002.1"/>
</dbReference>
<gene>
    <name evidence="4" type="ORF">DAH66_02820</name>
</gene>
<feature type="compositionally biased region" description="Basic and acidic residues" evidence="1">
    <location>
        <begin position="135"/>
        <end position="145"/>
    </location>
</feature>
<keyword evidence="2" id="KW-0812">Transmembrane</keyword>
<proteinExistence type="predicted"/>